<keyword evidence="3" id="KW-0862">Zinc</keyword>
<evidence type="ECO:0000313" key="5">
    <source>
        <dbReference type="EMBL" id="KAK3050605.1"/>
    </source>
</evidence>
<keyword evidence="2" id="KW-0863">Zinc-finger</keyword>
<protein>
    <recommendedName>
        <fullName evidence="4">MYND-type domain-containing protein</fullName>
    </recommendedName>
</protein>
<dbReference type="InterPro" id="IPR002893">
    <property type="entry name" value="Znf_MYND"/>
</dbReference>
<evidence type="ECO:0000256" key="2">
    <source>
        <dbReference type="ARBA" id="ARBA00022771"/>
    </source>
</evidence>
<feature type="domain" description="MYND-type" evidence="4">
    <location>
        <begin position="9"/>
        <end position="55"/>
    </location>
</feature>
<proteinExistence type="predicted"/>
<comment type="caution">
    <text evidence="5">The sequence shown here is derived from an EMBL/GenBank/DDBJ whole genome shotgun (WGS) entry which is preliminary data.</text>
</comment>
<gene>
    <name evidence="5" type="ORF">LTR09_008245</name>
</gene>
<dbReference type="EMBL" id="JAWDJX010000031">
    <property type="protein sequence ID" value="KAK3050605.1"/>
    <property type="molecule type" value="Genomic_DNA"/>
</dbReference>
<sequence length="289" mass="33075">MASDEHGKCTTCGTETTKRCSRCAERVDRDGLKTPSYFCSKECQEATFESHKPECRAANARKQLFRGARFLALIYWGLREYAFDIEIEDVKIDGNLIHIFEPDFERNGEVTFPFFQFPKHLLENIWDERAVFTYMGCSEVPAIVHDLLQKAFDDRLSGRVTPDAPSGQKASPDVKAPSDIRIAIMQDYLKRLMDLTVSRWVEGRATTLAAILNKKDDEERLQLAVEVITNFCGWMDMWKDPNGPKFDYEERPTGDGSGETYTVLILKNCPTIERFFEECGTPCWKGYAT</sequence>
<accession>A0AAJ0G743</accession>
<name>A0AAJ0G743_9PEZI</name>
<dbReference type="Pfam" id="PF01753">
    <property type="entry name" value="zf-MYND"/>
    <property type="match status" value="1"/>
</dbReference>
<dbReference type="AlphaFoldDB" id="A0AAJ0G743"/>
<dbReference type="Proteomes" id="UP001271007">
    <property type="component" value="Unassembled WGS sequence"/>
</dbReference>
<keyword evidence="1" id="KW-0479">Metal-binding</keyword>
<evidence type="ECO:0000256" key="1">
    <source>
        <dbReference type="ARBA" id="ARBA00022723"/>
    </source>
</evidence>
<reference evidence="5" key="1">
    <citation type="submission" date="2023-04" db="EMBL/GenBank/DDBJ databases">
        <title>Black Yeasts Isolated from many extreme environments.</title>
        <authorList>
            <person name="Coleine C."/>
            <person name="Stajich J.E."/>
            <person name="Selbmann L."/>
        </authorList>
    </citation>
    <scope>NUCLEOTIDE SEQUENCE</scope>
    <source>
        <strain evidence="5">CCFEE 5312</strain>
    </source>
</reference>
<dbReference type="SUPFAM" id="SSF144232">
    <property type="entry name" value="HIT/MYND zinc finger-like"/>
    <property type="match status" value="1"/>
</dbReference>
<organism evidence="5 6">
    <name type="scientific">Extremus antarcticus</name>
    <dbReference type="NCBI Taxonomy" id="702011"/>
    <lineage>
        <taxon>Eukaryota</taxon>
        <taxon>Fungi</taxon>
        <taxon>Dikarya</taxon>
        <taxon>Ascomycota</taxon>
        <taxon>Pezizomycotina</taxon>
        <taxon>Dothideomycetes</taxon>
        <taxon>Dothideomycetidae</taxon>
        <taxon>Mycosphaerellales</taxon>
        <taxon>Extremaceae</taxon>
        <taxon>Extremus</taxon>
    </lineage>
</organism>
<dbReference type="Gene3D" id="6.10.140.2220">
    <property type="match status" value="1"/>
</dbReference>
<keyword evidence="6" id="KW-1185">Reference proteome</keyword>
<evidence type="ECO:0000313" key="6">
    <source>
        <dbReference type="Proteomes" id="UP001271007"/>
    </source>
</evidence>
<evidence type="ECO:0000256" key="3">
    <source>
        <dbReference type="ARBA" id="ARBA00022833"/>
    </source>
</evidence>
<evidence type="ECO:0000259" key="4">
    <source>
        <dbReference type="Pfam" id="PF01753"/>
    </source>
</evidence>
<dbReference type="GO" id="GO:0008270">
    <property type="term" value="F:zinc ion binding"/>
    <property type="evidence" value="ECO:0007669"/>
    <property type="project" value="UniProtKB-KW"/>
</dbReference>